<dbReference type="EMBL" id="AP025226">
    <property type="protein sequence ID" value="BDB98396.1"/>
    <property type="molecule type" value="Genomic_DNA"/>
</dbReference>
<accession>A0AAQ4CRG5</accession>
<dbReference type="KEGG" id="scas:SACC_14130"/>
<sequence>MKTLDENNIIKRFGYSTFNKGKEYYNENRVITALIDGDLLQGLVAGTKVYRVTVSLSDLSNRCSCPLGGDCKHVVALLLFYLNDNDNVIDIIKLKAKLRERSKEELINIIIKALEGEEMLPLIQQEEKNIRIKSFLRVFESGHVDEGVVNDMANVIEKFKNNISKEDLLMLLEKITLDCESFGCFYDDYGDYYYNEPIFKAIGEALVEKDLTQEDVRKLGEIIKQDQYELTSPLIEVLTKKAEADKKFFKLIEPILPPHYRAEIIIKNKIYDEAKKMLEEEDLDYSIRVKLLLLIDPKEALKYSEEMKKYHMIIQYYIERKDYDKAKMYIKRAIDENLPNEIYQIIWSYRDIILQDRELSNKIVRYLINEGNILDASLFYTNIDDDLKDLLAEKIAESDYGYLDLLHIVCERKPEKLKDYVLRSAESIIKRGSREYDTVIYLLEEAKKCMSKEDFNKLIDEIEIRHYKKYKLIEKLSKIRDN</sequence>
<dbReference type="Pfam" id="PF04434">
    <property type="entry name" value="SWIM"/>
    <property type="match status" value="1"/>
</dbReference>
<protein>
    <recommendedName>
        <fullName evidence="2">SWIM-type domain-containing protein</fullName>
    </recommendedName>
</protein>
<keyword evidence="4" id="KW-1185">Reference proteome</keyword>
<dbReference type="RefSeq" id="WP_229572270.1">
    <property type="nucleotide sequence ID" value="NZ_AP025226.1"/>
</dbReference>
<evidence type="ECO:0000259" key="2">
    <source>
        <dbReference type="PROSITE" id="PS50966"/>
    </source>
</evidence>
<reference evidence="3 4" key="1">
    <citation type="journal article" date="2022" name="Microbiol. Resour. Announc.">
        <title>Complete Genome Sequence of the Hyperthermophilic and Acidophilic Archaeon Saccharolobus caldissimus Strain HS-3T.</title>
        <authorList>
            <person name="Sakai H.D."/>
            <person name="Kurosawa N."/>
        </authorList>
    </citation>
    <scope>NUCLEOTIDE SEQUENCE [LARGE SCALE GENOMIC DNA]</scope>
    <source>
        <strain evidence="3 4">JCM32116</strain>
    </source>
</reference>
<keyword evidence="1" id="KW-0863">Zinc-finger</keyword>
<evidence type="ECO:0000313" key="3">
    <source>
        <dbReference type="EMBL" id="BDB98396.1"/>
    </source>
</evidence>
<organism evidence="3 4">
    <name type="scientific">Saccharolobus caldissimus</name>
    <dbReference type="NCBI Taxonomy" id="1702097"/>
    <lineage>
        <taxon>Archaea</taxon>
        <taxon>Thermoproteota</taxon>
        <taxon>Thermoprotei</taxon>
        <taxon>Sulfolobales</taxon>
        <taxon>Sulfolobaceae</taxon>
        <taxon>Saccharolobus</taxon>
    </lineage>
</organism>
<evidence type="ECO:0000256" key="1">
    <source>
        <dbReference type="PROSITE-ProRule" id="PRU00325"/>
    </source>
</evidence>
<evidence type="ECO:0000313" key="4">
    <source>
        <dbReference type="Proteomes" id="UP001319921"/>
    </source>
</evidence>
<keyword evidence="1" id="KW-0479">Metal-binding</keyword>
<feature type="domain" description="SWIM-type" evidence="2">
    <location>
        <begin position="50"/>
        <end position="82"/>
    </location>
</feature>
<name>A0AAQ4CRG5_9CREN</name>
<gene>
    <name evidence="3" type="ORF">SACC_14130</name>
</gene>
<dbReference type="GO" id="GO:0008270">
    <property type="term" value="F:zinc ion binding"/>
    <property type="evidence" value="ECO:0007669"/>
    <property type="project" value="UniProtKB-KW"/>
</dbReference>
<dbReference type="PROSITE" id="PS50966">
    <property type="entry name" value="ZF_SWIM"/>
    <property type="match status" value="1"/>
</dbReference>
<keyword evidence="1" id="KW-0862">Zinc</keyword>
<dbReference type="GeneID" id="68866140"/>
<proteinExistence type="predicted"/>
<dbReference type="Proteomes" id="UP001319921">
    <property type="component" value="Chromosome"/>
</dbReference>
<dbReference type="AlphaFoldDB" id="A0AAQ4CRG5"/>
<dbReference type="InterPro" id="IPR007527">
    <property type="entry name" value="Znf_SWIM"/>
</dbReference>